<evidence type="ECO:0000313" key="2">
    <source>
        <dbReference type="EMBL" id="MBF9223736.1"/>
    </source>
</evidence>
<reference evidence="2 3" key="1">
    <citation type="submission" date="2020-11" db="EMBL/GenBank/DDBJ databases">
        <authorList>
            <person name="Kim M.K."/>
        </authorList>
    </citation>
    <scope>NUCLEOTIDE SEQUENCE [LARGE SCALE GENOMIC DNA]</scope>
    <source>
        <strain evidence="2 3">BT662</strain>
    </source>
</reference>
<protein>
    <recommendedName>
        <fullName evidence="4">CBM-cenC domain-containing protein</fullName>
    </recommendedName>
</protein>
<gene>
    <name evidence="2" type="ORF">I2H31_21710</name>
</gene>
<feature type="chain" id="PRO_5047289108" description="CBM-cenC domain-containing protein" evidence="1">
    <location>
        <begin position="28"/>
        <end position="187"/>
    </location>
</feature>
<keyword evidence="1" id="KW-0732">Signal</keyword>
<keyword evidence="3" id="KW-1185">Reference proteome</keyword>
<dbReference type="RefSeq" id="WP_196295163.1">
    <property type="nucleotide sequence ID" value="NZ_JADQDM010000018.1"/>
</dbReference>
<evidence type="ECO:0008006" key="4">
    <source>
        <dbReference type="Google" id="ProtNLM"/>
    </source>
</evidence>
<dbReference type="Proteomes" id="UP000618931">
    <property type="component" value="Unassembled WGS sequence"/>
</dbReference>
<feature type="signal peptide" evidence="1">
    <location>
        <begin position="1"/>
        <end position="27"/>
    </location>
</feature>
<dbReference type="Gene3D" id="2.60.120.260">
    <property type="entry name" value="Galactose-binding domain-like"/>
    <property type="match status" value="1"/>
</dbReference>
<organism evidence="2 3">
    <name type="scientific">Hymenobacter ruricola</name>
    <dbReference type="NCBI Taxonomy" id="2791023"/>
    <lineage>
        <taxon>Bacteria</taxon>
        <taxon>Pseudomonadati</taxon>
        <taxon>Bacteroidota</taxon>
        <taxon>Cytophagia</taxon>
        <taxon>Cytophagales</taxon>
        <taxon>Hymenobacteraceae</taxon>
        <taxon>Hymenobacter</taxon>
    </lineage>
</organism>
<dbReference type="EMBL" id="JADQDM010000018">
    <property type="protein sequence ID" value="MBF9223736.1"/>
    <property type="molecule type" value="Genomic_DNA"/>
</dbReference>
<sequence length="187" mass="20195">MKTSFWRVGAATAGLALLAACSSHDDAGDWIGDVVTANDYEAVMGWVPGATSITRDHAHSGRYADRVDAAHEWGVTFQAPLGQASVHALRGLDIEAWAYAKEVQPAATASLQVEVWAHGPGQDPAPLFSGSMPLAAQLQDSCVWTKVNSRFTLPPSMPYDANLRIFLWRSTAKKAAYLDDIRVKALE</sequence>
<comment type="caution">
    <text evidence="2">The sequence shown here is derived from an EMBL/GenBank/DDBJ whole genome shotgun (WGS) entry which is preliminary data.</text>
</comment>
<dbReference type="PROSITE" id="PS51257">
    <property type="entry name" value="PROKAR_LIPOPROTEIN"/>
    <property type="match status" value="1"/>
</dbReference>
<evidence type="ECO:0000313" key="3">
    <source>
        <dbReference type="Proteomes" id="UP000618931"/>
    </source>
</evidence>
<name>A0ABS0I9U4_9BACT</name>
<accession>A0ABS0I9U4</accession>
<proteinExistence type="predicted"/>
<evidence type="ECO:0000256" key="1">
    <source>
        <dbReference type="SAM" id="SignalP"/>
    </source>
</evidence>